<dbReference type="PROSITE" id="PS51257">
    <property type="entry name" value="PROKAR_LIPOPROTEIN"/>
    <property type="match status" value="1"/>
</dbReference>
<organism evidence="2 3">
    <name type="scientific">Flavobacterium branchiicola</name>
    <dbReference type="NCBI Taxonomy" id="1114875"/>
    <lineage>
        <taxon>Bacteria</taxon>
        <taxon>Pseudomonadati</taxon>
        <taxon>Bacteroidota</taxon>
        <taxon>Flavobacteriia</taxon>
        <taxon>Flavobacteriales</taxon>
        <taxon>Flavobacteriaceae</taxon>
        <taxon>Flavobacterium</taxon>
    </lineage>
</organism>
<name>A0ABV9PJN0_9FLAO</name>
<dbReference type="EMBL" id="JBHSGV010000009">
    <property type="protein sequence ID" value="MFC4749791.1"/>
    <property type="molecule type" value="Genomic_DNA"/>
</dbReference>
<evidence type="ECO:0000313" key="2">
    <source>
        <dbReference type="EMBL" id="MFC4749791.1"/>
    </source>
</evidence>
<proteinExistence type="predicted"/>
<sequence>MKHNGKFLAAIFVMALLTACKKSDDKQIQDKNNEPTKMVESNHFSKEQLVGDWVQPNPINNKEVQGVSLLENGTAKSINMATLQYEKWWMDNEELFLVAKSIGNRQQSLDTLPYKIIKLNKSNLFIKYNDGNDQVVEEYSKK</sequence>
<dbReference type="InterPro" id="IPR024311">
    <property type="entry name" value="Lipocalin-like"/>
</dbReference>
<evidence type="ECO:0000313" key="3">
    <source>
        <dbReference type="Proteomes" id="UP001595935"/>
    </source>
</evidence>
<dbReference type="Pfam" id="PF12702">
    <property type="entry name" value="Lipocalin_3"/>
    <property type="match status" value="1"/>
</dbReference>
<feature type="domain" description="Lipocalin-like" evidence="1">
    <location>
        <begin position="46"/>
        <end position="141"/>
    </location>
</feature>
<dbReference type="Proteomes" id="UP001595935">
    <property type="component" value="Unassembled WGS sequence"/>
</dbReference>
<keyword evidence="3" id="KW-1185">Reference proteome</keyword>
<comment type="caution">
    <text evidence="2">The sequence shown here is derived from an EMBL/GenBank/DDBJ whole genome shotgun (WGS) entry which is preliminary data.</text>
</comment>
<evidence type="ECO:0000259" key="1">
    <source>
        <dbReference type="Pfam" id="PF12702"/>
    </source>
</evidence>
<accession>A0ABV9PJN0</accession>
<gene>
    <name evidence="2" type="ORF">ACFO5S_20225</name>
</gene>
<dbReference type="RefSeq" id="WP_213259862.1">
    <property type="nucleotide sequence ID" value="NZ_JAGYWA010000009.1"/>
</dbReference>
<reference evidence="3" key="1">
    <citation type="journal article" date="2019" name="Int. J. Syst. Evol. Microbiol.">
        <title>The Global Catalogue of Microorganisms (GCM) 10K type strain sequencing project: providing services to taxonomists for standard genome sequencing and annotation.</title>
        <authorList>
            <consortium name="The Broad Institute Genomics Platform"/>
            <consortium name="The Broad Institute Genome Sequencing Center for Infectious Disease"/>
            <person name="Wu L."/>
            <person name="Ma J."/>
        </authorList>
    </citation>
    <scope>NUCLEOTIDE SEQUENCE [LARGE SCALE GENOMIC DNA]</scope>
    <source>
        <strain evidence="3">WYCCWR 13023</strain>
    </source>
</reference>
<dbReference type="Gene3D" id="2.40.128.280">
    <property type="match status" value="1"/>
</dbReference>
<protein>
    <submittedName>
        <fullName evidence="2">Lipocalin family protein</fullName>
    </submittedName>
</protein>